<feature type="domain" description="Class II aldolase/adducin N-terminal" evidence="3">
    <location>
        <begin position="28"/>
        <end position="202"/>
    </location>
</feature>
<dbReference type="Gene3D" id="3.40.225.10">
    <property type="entry name" value="Class II aldolase/adducin N-terminal domain"/>
    <property type="match status" value="1"/>
</dbReference>
<sequence length="238" mass="26110">MPRKNKMSYNGLSLKEGVFELQEDKLREDLVFYGNKLVDLGLVVASGGNISARFGNFMLISPSGLAFDELKPEDFVKVNLDNGEVVGGGKPSSEILMHWFCYRERKDVGAVVHTHPTYTIGVVSAGKTIPPMFPDFVAYVGKVAMIDYCTPCTQELAEAVLGALSSSSAVCMVNHGLLTVGSTLKEAFYRSVVVEEAARVYFIASIVGSPRILTERECRSIRELDAEKYRIGLLKNLS</sequence>
<dbReference type="RefSeq" id="WP_369018965.1">
    <property type="nucleotide sequence ID" value="NZ_CP121689.1"/>
</dbReference>
<dbReference type="Pfam" id="PF00596">
    <property type="entry name" value="Aldolase_II"/>
    <property type="match status" value="1"/>
</dbReference>
<name>A0ABZ2YCS2_9BACT</name>
<dbReference type="Proteomes" id="UP001461341">
    <property type="component" value="Chromosome"/>
</dbReference>
<keyword evidence="1" id="KW-0479">Metal-binding</keyword>
<dbReference type="PANTHER" id="PTHR22789:SF0">
    <property type="entry name" value="3-OXO-TETRONATE 4-PHOSPHATE DECARBOXYLASE-RELATED"/>
    <property type="match status" value="1"/>
</dbReference>
<keyword evidence="5" id="KW-1185">Reference proteome</keyword>
<proteinExistence type="predicted"/>
<accession>A0ABZ2YCS2</accession>
<evidence type="ECO:0000256" key="2">
    <source>
        <dbReference type="ARBA" id="ARBA00023239"/>
    </source>
</evidence>
<evidence type="ECO:0000313" key="4">
    <source>
        <dbReference type="EMBL" id="WZL76801.1"/>
    </source>
</evidence>
<gene>
    <name evidence="4" type="ORF">QBE54_03480</name>
</gene>
<evidence type="ECO:0000256" key="1">
    <source>
        <dbReference type="ARBA" id="ARBA00022723"/>
    </source>
</evidence>
<evidence type="ECO:0000259" key="3">
    <source>
        <dbReference type="SMART" id="SM01007"/>
    </source>
</evidence>
<dbReference type="InterPro" id="IPR036409">
    <property type="entry name" value="Aldolase_II/adducin_N_sf"/>
</dbReference>
<dbReference type="InterPro" id="IPR001303">
    <property type="entry name" value="Aldolase_II/adducin_N"/>
</dbReference>
<dbReference type="SUPFAM" id="SSF53639">
    <property type="entry name" value="AraD/HMP-PK domain-like"/>
    <property type="match status" value="1"/>
</dbReference>
<reference evidence="4 5" key="1">
    <citation type="submission" date="2023-03" db="EMBL/GenBank/DDBJ databases">
        <title>Novel Species.</title>
        <authorList>
            <person name="Ma S."/>
        </authorList>
    </citation>
    <scope>NUCLEOTIDE SEQUENCE [LARGE SCALE GENOMIC DNA]</scope>
    <source>
        <strain evidence="4 5">B11</strain>
    </source>
</reference>
<evidence type="ECO:0000313" key="5">
    <source>
        <dbReference type="Proteomes" id="UP001461341"/>
    </source>
</evidence>
<dbReference type="EMBL" id="CP121689">
    <property type="protein sequence ID" value="WZL76801.1"/>
    <property type="molecule type" value="Genomic_DNA"/>
</dbReference>
<dbReference type="SMART" id="SM01007">
    <property type="entry name" value="Aldolase_II"/>
    <property type="match status" value="1"/>
</dbReference>
<organism evidence="4 5">
    <name type="scientific">Thermatribacter velox</name>
    <dbReference type="NCBI Taxonomy" id="3039681"/>
    <lineage>
        <taxon>Bacteria</taxon>
        <taxon>Pseudomonadati</taxon>
        <taxon>Atribacterota</taxon>
        <taxon>Atribacteria</taxon>
        <taxon>Atribacterales</taxon>
        <taxon>Thermatribacteraceae</taxon>
        <taxon>Thermatribacter</taxon>
    </lineage>
</organism>
<keyword evidence="2" id="KW-0456">Lyase</keyword>
<protein>
    <submittedName>
        <fullName evidence="4">Class II aldolase/adducin family protein</fullName>
    </submittedName>
</protein>
<dbReference type="InterPro" id="IPR050197">
    <property type="entry name" value="Aldolase_class_II_sugar_metab"/>
</dbReference>
<dbReference type="PANTHER" id="PTHR22789">
    <property type="entry name" value="FUCULOSE PHOSPHATE ALDOLASE"/>
    <property type="match status" value="1"/>
</dbReference>